<evidence type="ECO:0000256" key="1">
    <source>
        <dbReference type="ARBA" id="ARBA00004370"/>
    </source>
</evidence>
<proteinExistence type="predicted"/>
<evidence type="ECO:0000313" key="7">
    <source>
        <dbReference type="RefSeq" id="XP_002137636.2"/>
    </source>
</evidence>
<dbReference type="InterPro" id="IPR008662">
    <property type="entry name" value="TOIP1/2"/>
</dbReference>
<comment type="subcellular location">
    <subcellularLocation>
        <location evidence="1">Membrane</location>
    </subcellularLocation>
</comment>
<dbReference type="GO" id="GO:0001671">
    <property type="term" value="F:ATPase activator activity"/>
    <property type="evidence" value="ECO:0007669"/>
    <property type="project" value="InterPro"/>
</dbReference>
<evidence type="ECO:0000256" key="3">
    <source>
        <dbReference type="ARBA" id="ARBA00022989"/>
    </source>
</evidence>
<dbReference type="InterPro" id="IPR038599">
    <property type="entry name" value="LAP1C-like_C_sf"/>
</dbReference>
<dbReference type="RefSeq" id="XP_002137636.2">
    <property type="nucleotide sequence ID" value="XM_002137600.3"/>
</dbReference>
<dbReference type="PANTHER" id="PTHR18843:SF7">
    <property type="entry name" value="LAMINA-ASSOCIATED POLYPEPTIDE 1B ISOFORM 1-RELATED"/>
    <property type="match status" value="1"/>
</dbReference>
<sequence length="269" mass="30503">MDNNEHLLNNLLDNKYKEDYIPESVANFEEGSSDEDDQTSGGEAMDVVPFNQTSRYLYAVIALILAISLSMFYGQFYTAEKLCAFEKLREIKPRQSERVWRALQKGIEGLINKRDPRPSVFLFLHEDKSLMTLIENITLEASDCFARPGKLMHMNIDDFAPPTEDYGFGIAQFQKKLKDGKVFRIVSLNEIPPSSARALHTICDTYSPIAADAVIFLTLQTFNTTDSGNSVELAWKTLFELWGTHLADNELDPLITRVTDQVLHLKGKI</sequence>
<dbReference type="GO" id="GO:0061024">
    <property type="term" value="P:membrane organization"/>
    <property type="evidence" value="ECO:0007669"/>
    <property type="project" value="TreeGrafter"/>
</dbReference>
<dbReference type="PANTHER" id="PTHR18843">
    <property type="entry name" value="TORSIN-1A-INTERACTING PROTEIN"/>
    <property type="match status" value="1"/>
</dbReference>
<reference evidence="6" key="1">
    <citation type="submission" date="2024-06" db="UniProtKB">
        <authorList>
            <consortium name="RefSeq"/>
        </authorList>
    </citation>
    <scope>NUCLEOTIDE SEQUENCE [LARGE SCALE GENOMIC DNA]</scope>
    <source>
        <strain evidence="6">MV2-25</strain>
    </source>
</reference>
<reference evidence="7" key="2">
    <citation type="submission" date="2025-08" db="UniProtKB">
        <authorList>
            <consortium name="RefSeq"/>
        </authorList>
    </citation>
    <scope>IDENTIFICATION</scope>
    <source>
        <strain evidence="7">MV-25-SWS-2005</strain>
        <tissue evidence="7">Whole body</tissue>
    </source>
</reference>
<evidence type="ECO:0000256" key="5">
    <source>
        <dbReference type="SAM" id="Phobius"/>
    </source>
</evidence>
<keyword evidence="4 5" id="KW-0472">Membrane</keyword>
<evidence type="ECO:0000256" key="4">
    <source>
        <dbReference type="ARBA" id="ARBA00023136"/>
    </source>
</evidence>
<evidence type="ECO:0000256" key="2">
    <source>
        <dbReference type="ARBA" id="ARBA00022692"/>
    </source>
</evidence>
<name>A0A6I8V2Z6_DROPS</name>
<organism evidence="6 7">
    <name type="scientific">Drosophila pseudoobscura pseudoobscura</name>
    <name type="common">Fruit fly</name>
    <dbReference type="NCBI Taxonomy" id="46245"/>
    <lineage>
        <taxon>Eukaryota</taxon>
        <taxon>Metazoa</taxon>
        <taxon>Ecdysozoa</taxon>
        <taxon>Arthropoda</taxon>
        <taxon>Hexapoda</taxon>
        <taxon>Insecta</taxon>
        <taxon>Pterygota</taxon>
        <taxon>Neoptera</taxon>
        <taxon>Endopterygota</taxon>
        <taxon>Diptera</taxon>
        <taxon>Brachycera</taxon>
        <taxon>Muscomorpha</taxon>
        <taxon>Ephydroidea</taxon>
        <taxon>Drosophilidae</taxon>
        <taxon>Drosophila</taxon>
        <taxon>Sophophora</taxon>
    </lineage>
</organism>
<keyword evidence="6" id="KW-1185">Reference proteome</keyword>
<keyword evidence="2 5" id="KW-0812">Transmembrane</keyword>
<dbReference type="Proteomes" id="UP000001819">
    <property type="component" value="Chromosome 2"/>
</dbReference>
<evidence type="ECO:0000313" key="6">
    <source>
        <dbReference type="Proteomes" id="UP000001819"/>
    </source>
</evidence>
<dbReference type="Gene3D" id="3.40.50.12190">
    <property type="match status" value="1"/>
</dbReference>
<dbReference type="AlphaFoldDB" id="A0A6I8V2Z6"/>
<gene>
    <name evidence="7" type="primary">LOC6897487</name>
</gene>
<dbReference type="GO" id="GO:0016020">
    <property type="term" value="C:membrane"/>
    <property type="evidence" value="ECO:0007669"/>
    <property type="project" value="UniProtKB-SubCell"/>
</dbReference>
<feature type="transmembrane region" description="Helical" evidence="5">
    <location>
        <begin position="56"/>
        <end position="79"/>
    </location>
</feature>
<dbReference type="ExpressionAtlas" id="A0A6I8V2Z6">
    <property type="expression patterns" value="baseline"/>
</dbReference>
<keyword evidence="3 5" id="KW-1133">Transmembrane helix</keyword>
<dbReference type="FunCoup" id="A0A6I8V2Z6">
    <property type="interactions" value="26"/>
</dbReference>
<dbReference type="InParanoid" id="A0A6I8V2Z6"/>
<protein>
    <submittedName>
        <fullName evidence="7">Uncharacterized protein isoform X1</fullName>
    </submittedName>
</protein>
<accession>A0A6I8V2Z6</accession>
<dbReference type="KEGG" id="dpo:6897487"/>